<keyword evidence="6 10" id="KW-0732">Signal</keyword>
<evidence type="ECO:0000256" key="6">
    <source>
        <dbReference type="ARBA" id="ARBA00022729"/>
    </source>
</evidence>
<dbReference type="OrthoDB" id="9787361at2"/>
<dbReference type="GO" id="GO:0044874">
    <property type="term" value="P:lipoprotein localization to outer membrane"/>
    <property type="evidence" value="ECO:0007669"/>
    <property type="project" value="UniProtKB-UniRule"/>
</dbReference>
<dbReference type="AlphaFoldDB" id="A0A502DKV9"/>
<name>A0A502DKV9_9BURK</name>
<dbReference type="NCBIfam" id="TIGR00547">
    <property type="entry name" value="lolA"/>
    <property type="match status" value="1"/>
</dbReference>
<dbReference type="EMBL" id="RCZI01000004">
    <property type="protein sequence ID" value="TPG26107.1"/>
    <property type="molecule type" value="Genomic_DNA"/>
</dbReference>
<organism evidence="11 12">
    <name type="scientific">Variovorax guangxiensis</name>
    <dbReference type="NCBI Taxonomy" id="1775474"/>
    <lineage>
        <taxon>Bacteria</taxon>
        <taxon>Pseudomonadati</taxon>
        <taxon>Pseudomonadota</taxon>
        <taxon>Betaproteobacteria</taxon>
        <taxon>Burkholderiales</taxon>
        <taxon>Comamonadaceae</taxon>
        <taxon>Variovorax</taxon>
    </lineage>
</organism>
<sequence precursor="true">MKKTWVGLSLMTAAMAAWAGGMESLEAFVKNVKSGRAEFTQTVTAPAREGQPSRAKVSTGTFEFQRPGKFKFDYKKPFAQSIVADGQTLWLYDADLNQVTQRAQAQALGSTPAALIAAAPDLRALQADFTLESAPERDGLQWVKATPKAKDGQLQGIQVGFQGEALAALEIQDSFGQRSVLKFSKVEVNPALGASTFAFKAPAGADVLKQ</sequence>
<dbReference type="GO" id="GO:0042953">
    <property type="term" value="P:lipoprotein transport"/>
    <property type="evidence" value="ECO:0007669"/>
    <property type="project" value="InterPro"/>
</dbReference>
<gene>
    <name evidence="10 11" type="primary">lolA</name>
    <name evidence="11" type="ORF">EAH82_16270</name>
</gene>
<keyword evidence="7 10" id="KW-0574">Periplasm</keyword>
<comment type="subcellular location">
    <subcellularLocation>
        <location evidence="1 10">Periplasm</location>
    </subcellularLocation>
</comment>
<dbReference type="CDD" id="cd16325">
    <property type="entry name" value="LolA"/>
    <property type="match status" value="1"/>
</dbReference>
<keyword evidence="5 10" id="KW-0813">Transport</keyword>
<evidence type="ECO:0000313" key="12">
    <source>
        <dbReference type="Proteomes" id="UP000319212"/>
    </source>
</evidence>
<dbReference type="PANTHER" id="PTHR35869">
    <property type="entry name" value="OUTER-MEMBRANE LIPOPROTEIN CARRIER PROTEIN"/>
    <property type="match status" value="1"/>
</dbReference>
<reference evidence="11 12" key="1">
    <citation type="journal article" date="2019" name="Environ. Microbiol.">
        <title>Species interactions and distinct microbial communities in high Arctic permafrost affected cryosols are associated with the CH4 and CO2 gas fluxes.</title>
        <authorList>
            <person name="Altshuler I."/>
            <person name="Hamel J."/>
            <person name="Turney S."/>
            <person name="Magnuson E."/>
            <person name="Levesque R."/>
            <person name="Greer C."/>
            <person name="Whyte L.G."/>
        </authorList>
    </citation>
    <scope>NUCLEOTIDE SEQUENCE [LARGE SCALE GENOMIC DNA]</scope>
    <source>
        <strain evidence="11 12">S06.C</strain>
    </source>
</reference>
<keyword evidence="11" id="KW-0449">Lipoprotein</keyword>
<accession>A0A502DKV9</accession>
<evidence type="ECO:0000256" key="3">
    <source>
        <dbReference type="ARBA" id="ARBA00011245"/>
    </source>
</evidence>
<comment type="subunit">
    <text evidence="3 10">Monomer.</text>
</comment>
<keyword evidence="8 10" id="KW-0653">Protein transport</keyword>
<proteinExistence type="inferred from homology"/>
<dbReference type="PANTHER" id="PTHR35869:SF1">
    <property type="entry name" value="OUTER-MEMBRANE LIPOPROTEIN CARRIER PROTEIN"/>
    <property type="match status" value="1"/>
</dbReference>
<keyword evidence="9 10" id="KW-0143">Chaperone</keyword>
<evidence type="ECO:0000256" key="8">
    <source>
        <dbReference type="ARBA" id="ARBA00022927"/>
    </source>
</evidence>
<evidence type="ECO:0000256" key="7">
    <source>
        <dbReference type="ARBA" id="ARBA00022764"/>
    </source>
</evidence>
<dbReference type="Proteomes" id="UP000319212">
    <property type="component" value="Unassembled WGS sequence"/>
</dbReference>
<comment type="similarity">
    <text evidence="2 10">Belongs to the LolA family.</text>
</comment>
<dbReference type="GO" id="GO:0042597">
    <property type="term" value="C:periplasmic space"/>
    <property type="evidence" value="ECO:0007669"/>
    <property type="project" value="UniProtKB-SubCell"/>
</dbReference>
<comment type="function">
    <text evidence="10">Participates in the translocation of lipoproteins from the inner membrane to the outer membrane. Only forms a complex with a lipoprotein if the residue after the N-terminal Cys is not an aspartate (The Asp acts as a targeting signal to indicate that the lipoprotein should stay in the inner membrane).</text>
</comment>
<protein>
    <recommendedName>
        <fullName evidence="4 10">Outer-membrane lipoprotein carrier protein</fullName>
    </recommendedName>
</protein>
<dbReference type="HAMAP" id="MF_00240">
    <property type="entry name" value="LolA"/>
    <property type="match status" value="1"/>
</dbReference>
<dbReference type="SUPFAM" id="SSF89392">
    <property type="entry name" value="Prokaryotic lipoproteins and lipoprotein localization factors"/>
    <property type="match status" value="1"/>
</dbReference>
<evidence type="ECO:0000256" key="4">
    <source>
        <dbReference type="ARBA" id="ARBA00014035"/>
    </source>
</evidence>
<evidence type="ECO:0000256" key="1">
    <source>
        <dbReference type="ARBA" id="ARBA00004418"/>
    </source>
</evidence>
<feature type="chain" id="PRO_5021518808" description="Outer-membrane lipoprotein carrier protein" evidence="10">
    <location>
        <begin position="20"/>
        <end position="210"/>
    </location>
</feature>
<dbReference type="Pfam" id="PF03548">
    <property type="entry name" value="LolA"/>
    <property type="match status" value="1"/>
</dbReference>
<evidence type="ECO:0000256" key="10">
    <source>
        <dbReference type="HAMAP-Rule" id="MF_00240"/>
    </source>
</evidence>
<feature type="signal peptide" evidence="10">
    <location>
        <begin position="1"/>
        <end position="19"/>
    </location>
</feature>
<comment type="caution">
    <text evidence="11">The sequence shown here is derived from an EMBL/GenBank/DDBJ whole genome shotgun (WGS) entry which is preliminary data.</text>
</comment>
<dbReference type="InterPro" id="IPR004564">
    <property type="entry name" value="OM_lipoprot_carrier_LolA-like"/>
</dbReference>
<evidence type="ECO:0000256" key="2">
    <source>
        <dbReference type="ARBA" id="ARBA00007615"/>
    </source>
</evidence>
<dbReference type="Gene3D" id="2.50.20.10">
    <property type="entry name" value="Lipoprotein localisation LolA/LolB/LppX"/>
    <property type="match status" value="1"/>
</dbReference>
<dbReference type="InterPro" id="IPR018323">
    <property type="entry name" value="OM_lipoprot_carrier_LolA_Pbac"/>
</dbReference>
<dbReference type="InterPro" id="IPR029046">
    <property type="entry name" value="LolA/LolB/LppX"/>
</dbReference>
<evidence type="ECO:0000256" key="9">
    <source>
        <dbReference type="ARBA" id="ARBA00023186"/>
    </source>
</evidence>
<evidence type="ECO:0000313" key="11">
    <source>
        <dbReference type="EMBL" id="TPG26107.1"/>
    </source>
</evidence>
<evidence type="ECO:0000256" key="5">
    <source>
        <dbReference type="ARBA" id="ARBA00022448"/>
    </source>
</evidence>